<dbReference type="Pfam" id="PF00328">
    <property type="entry name" value="His_Phos_2"/>
    <property type="match status" value="1"/>
</dbReference>
<feature type="chain" id="PRO_5040164043" description="acid phosphatase" evidence="8">
    <location>
        <begin position="16"/>
        <end position="378"/>
    </location>
</feature>
<keyword evidence="10" id="KW-1185">Reference proteome</keyword>
<evidence type="ECO:0000256" key="6">
    <source>
        <dbReference type="ARBA" id="ARBA00023157"/>
    </source>
</evidence>
<evidence type="ECO:0000256" key="3">
    <source>
        <dbReference type="ARBA" id="ARBA00012646"/>
    </source>
</evidence>
<keyword evidence="6" id="KW-1015">Disulfide bond</keyword>
<dbReference type="InterPro" id="IPR050645">
    <property type="entry name" value="Histidine_acid_phosphatase"/>
</dbReference>
<feature type="signal peptide" evidence="8">
    <location>
        <begin position="1"/>
        <end position="15"/>
    </location>
</feature>
<evidence type="ECO:0000256" key="5">
    <source>
        <dbReference type="ARBA" id="ARBA00022801"/>
    </source>
</evidence>
<dbReference type="Gene3D" id="3.40.50.1240">
    <property type="entry name" value="Phosphoglycerate mutase-like"/>
    <property type="match status" value="1"/>
</dbReference>
<organism evidence="9 10">
    <name type="scientific">Diatraea saccharalis</name>
    <name type="common">sugarcane borer</name>
    <dbReference type="NCBI Taxonomy" id="40085"/>
    <lineage>
        <taxon>Eukaryota</taxon>
        <taxon>Metazoa</taxon>
        <taxon>Ecdysozoa</taxon>
        <taxon>Arthropoda</taxon>
        <taxon>Hexapoda</taxon>
        <taxon>Insecta</taxon>
        <taxon>Pterygota</taxon>
        <taxon>Neoptera</taxon>
        <taxon>Endopterygota</taxon>
        <taxon>Lepidoptera</taxon>
        <taxon>Glossata</taxon>
        <taxon>Ditrysia</taxon>
        <taxon>Pyraloidea</taxon>
        <taxon>Crambidae</taxon>
        <taxon>Crambinae</taxon>
        <taxon>Diatraea</taxon>
    </lineage>
</organism>
<evidence type="ECO:0000256" key="8">
    <source>
        <dbReference type="SAM" id="SignalP"/>
    </source>
</evidence>
<dbReference type="EC" id="3.1.3.2" evidence="3"/>
<dbReference type="CDD" id="cd07061">
    <property type="entry name" value="HP_HAP_like"/>
    <property type="match status" value="1"/>
</dbReference>
<evidence type="ECO:0000313" key="10">
    <source>
        <dbReference type="Proteomes" id="UP001153714"/>
    </source>
</evidence>
<name>A0A9N9N1D3_9NEOP</name>
<sequence>MKLVCLVFLITAVFAAPKDPELKDTELIFTFLVHRHGDRTPVLSSLVLSNDPTKLSELSAPYGYGQLTNIGKQRAYELGQTIKSRYSELISEKYNRSEVFVRTTDSTRTQMTALAELAAIYQPGKNSWSQELQWTPVPYTTVPLKYDFNAAFVNCPVFIDGYQASFYKPVPAMKKFKDVLKVVSKHVSVDLNAYPALTYAVYDLFVSQLSLGLPLVPEIQKVLPKIEEAAGIAMDAVYGNENYVPLQAGVFLNEFFTTVDKVIAGNDTRRFRIYSAHDFNVFSFESVTKITNKQGYPKYASAYSLEVRRNVKNGKYVVLPVYLPEPGAAVKYLKIKGCSQLCDLEKFRQITASNVLDEDTWRSKCGFSNDMYIDDSLV</sequence>
<evidence type="ECO:0000256" key="2">
    <source>
        <dbReference type="ARBA" id="ARBA00005375"/>
    </source>
</evidence>
<evidence type="ECO:0000256" key="7">
    <source>
        <dbReference type="ARBA" id="ARBA00023180"/>
    </source>
</evidence>
<proteinExistence type="inferred from homology"/>
<dbReference type="EMBL" id="OU893332">
    <property type="protein sequence ID" value="CAG9782455.1"/>
    <property type="molecule type" value="Genomic_DNA"/>
</dbReference>
<dbReference type="InterPro" id="IPR029033">
    <property type="entry name" value="His_PPase_superfam"/>
</dbReference>
<dbReference type="InterPro" id="IPR000560">
    <property type="entry name" value="His_Pase_clade-2"/>
</dbReference>
<dbReference type="Proteomes" id="UP001153714">
    <property type="component" value="Chromosome 1"/>
</dbReference>
<dbReference type="AlphaFoldDB" id="A0A9N9N1D3"/>
<evidence type="ECO:0000256" key="4">
    <source>
        <dbReference type="ARBA" id="ARBA00022729"/>
    </source>
</evidence>
<evidence type="ECO:0000313" key="9">
    <source>
        <dbReference type="EMBL" id="CAG9782455.1"/>
    </source>
</evidence>
<keyword evidence="4 8" id="KW-0732">Signal</keyword>
<keyword evidence="7" id="KW-0325">Glycoprotein</keyword>
<dbReference type="SUPFAM" id="SSF53254">
    <property type="entry name" value="Phosphoglycerate mutase-like"/>
    <property type="match status" value="1"/>
</dbReference>
<reference evidence="9" key="1">
    <citation type="submission" date="2021-12" db="EMBL/GenBank/DDBJ databases">
        <authorList>
            <person name="King R."/>
        </authorList>
    </citation>
    <scope>NUCLEOTIDE SEQUENCE</scope>
</reference>
<comment type="similarity">
    <text evidence="2">Belongs to the histidine acid phosphatase family.</text>
</comment>
<evidence type="ECO:0000256" key="1">
    <source>
        <dbReference type="ARBA" id="ARBA00000032"/>
    </source>
</evidence>
<protein>
    <recommendedName>
        <fullName evidence="3">acid phosphatase</fullName>
        <ecNumber evidence="3">3.1.3.2</ecNumber>
    </recommendedName>
</protein>
<dbReference type="PANTHER" id="PTHR11567:SF211">
    <property type="entry name" value="PROSTATIC ACID PHOSPHATASE"/>
    <property type="match status" value="1"/>
</dbReference>
<keyword evidence="5" id="KW-0378">Hydrolase</keyword>
<comment type="catalytic activity">
    <reaction evidence="1">
        <text>a phosphate monoester + H2O = an alcohol + phosphate</text>
        <dbReference type="Rhea" id="RHEA:15017"/>
        <dbReference type="ChEBI" id="CHEBI:15377"/>
        <dbReference type="ChEBI" id="CHEBI:30879"/>
        <dbReference type="ChEBI" id="CHEBI:43474"/>
        <dbReference type="ChEBI" id="CHEBI:67140"/>
        <dbReference type="EC" id="3.1.3.2"/>
    </reaction>
</comment>
<dbReference type="OrthoDB" id="258392at2759"/>
<dbReference type="PANTHER" id="PTHR11567">
    <property type="entry name" value="ACID PHOSPHATASE-RELATED"/>
    <property type="match status" value="1"/>
</dbReference>
<dbReference type="GO" id="GO:0003993">
    <property type="term" value="F:acid phosphatase activity"/>
    <property type="evidence" value="ECO:0007669"/>
    <property type="project" value="UniProtKB-EC"/>
</dbReference>
<reference evidence="9" key="2">
    <citation type="submission" date="2022-10" db="EMBL/GenBank/DDBJ databases">
        <authorList>
            <consortium name="ENA_rothamsted_submissions"/>
            <consortium name="culmorum"/>
            <person name="King R."/>
        </authorList>
    </citation>
    <scope>NUCLEOTIDE SEQUENCE</scope>
</reference>
<gene>
    <name evidence="9" type="ORF">DIATSA_LOCUS712</name>
</gene>
<accession>A0A9N9N1D3</accession>